<dbReference type="GO" id="GO:0016036">
    <property type="term" value="P:cellular response to phosphate starvation"/>
    <property type="evidence" value="ECO:0007669"/>
    <property type="project" value="TreeGrafter"/>
</dbReference>
<accession>A0A394DCE6</accession>
<organism evidence="6 7">
    <name type="scientific">Lupinus angustifolius</name>
    <name type="common">Narrow-leaved blue lupine</name>
    <dbReference type="NCBI Taxonomy" id="3871"/>
    <lineage>
        <taxon>Eukaryota</taxon>
        <taxon>Viridiplantae</taxon>
        <taxon>Streptophyta</taxon>
        <taxon>Embryophyta</taxon>
        <taxon>Tracheophyta</taxon>
        <taxon>Spermatophyta</taxon>
        <taxon>Magnoliopsida</taxon>
        <taxon>eudicotyledons</taxon>
        <taxon>Gunneridae</taxon>
        <taxon>Pentapetalae</taxon>
        <taxon>rosids</taxon>
        <taxon>fabids</taxon>
        <taxon>Fabales</taxon>
        <taxon>Fabaceae</taxon>
        <taxon>Papilionoideae</taxon>
        <taxon>50 kb inversion clade</taxon>
        <taxon>genistoids sensu lato</taxon>
        <taxon>core genistoids</taxon>
        <taxon>Genisteae</taxon>
        <taxon>Lupinus</taxon>
    </lineage>
</organism>
<evidence type="ECO:0000259" key="5">
    <source>
        <dbReference type="PROSITE" id="PS51380"/>
    </source>
</evidence>
<evidence type="ECO:0000256" key="4">
    <source>
        <dbReference type="ARBA" id="ARBA00023136"/>
    </source>
</evidence>
<dbReference type="PROSITE" id="PS51380">
    <property type="entry name" value="EXS"/>
    <property type="match status" value="1"/>
</dbReference>
<dbReference type="EMBL" id="MLAU01017768">
    <property type="protein sequence ID" value="OIW21016.1"/>
    <property type="molecule type" value="Genomic_DNA"/>
</dbReference>
<keyword evidence="7" id="KW-1185">Reference proteome</keyword>
<evidence type="ECO:0000256" key="2">
    <source>
        <dbReference type="ARBA" id="ARBA00022692"/>
    </source>
</evidence>
<comment type="subcellular location">
    <subcellularLocation>
        <location evidence="1">Membrane</location>
        <topology evidence="1">Multi-pass membrane protein</topology>
    </subcellularLocation>
</comment>
<dbReference type="GO" id="GO:0005886">
    <property type="term" value="C:plasma membrane"/>
    <property type="evidence" value="ECO:0007669"/>
    <property type="project" value="TreeGrafter"/>
</dbReference>
<dbReference type="Proteomes" id="UP000188354">
    <property type="component" value="Unassembled WGS sequence"/>
</dbReference>
<dbReference type="GO" id="GO:0005802">
    <property type="term" value="C:trans-Golgi network"/>
    <property type="evidence" value="ECO:0007669"/>
    <property type="project" value="TreeGrafter"/>
</dbReference>
<protein>
    <recommendedName>
        <fullName evidence="5">EXS domain-containing protein</fullName>
    </recommendedName>
</protein>
<evidence type="ECO:0000256" key="1">
    <source>
        <dbReference type="ARBA" id="ARBA00004141"/>
    </source>
</evidence>
<evidence type="ECO:0000313" key="6">
    <source>
        <dbReference type="EMBL" id="OIW21016.1"/>
    </source>
</evidence>
<keyword evidence="4" id="KW-0472">Membrane</keyword>
<dbReference type="PANTHER" id="PTHR10783">
    <property type="entry name" value="XENOTROPIC AND POLYTROPIC RETROVIRUS RECEPTOR 1-RELATED"/>
    <property type="match status" value="1"/>
</dbReference>
<keyword evidence="3" id="KW-1133">Transmembrane helix</keyword>
<dbReference type="PANTHER" id="PTHR10783:SF4">
    <property type="entry name" value="PHOSPHATE TRANSPORTER PHO1 HOMOLOG 3"/>
    <property type="match status" value="1"/>
</dbReference>
<evidence type="ECO:0000313" key="7">
    <source>
        <dbReference type="Proteomes" id="UP000188354"/>
    </source>
</evidence>
<dbReference type="GO" id="GO:0000822">
    <property type="term" value="F:inositol hexakisphosphate binding"/>
    <property type="evidence" value="ECO:0007669"/>
    <property type="project" value="TreeGrafter"/>
</dbReference>
<feature type="domain" description="EXS" evidence="5">
    <location>
        <begin position="104"/>
        <end position="266"/>
    </location>
</feature>
<dbReference type="AlphaFoldDB" id="A0A394DCE6"/>
<name>A0A394DCE6_LUPAN</name>
<reference evidence="6 7" key="1">
    <citation type="journal article" date="2017" name="Plant Biotechnol. J.">
        <title>A comprehensive draft genome sequence for lupin (Lupinus angustifolius), an emerging health food: insights into plant-microbe interactions and legume evolution.</title>
        <authorList>
            <person name="Hane J.K."/>
            <person name="Ming Y."/>
            <person name="Kamphuis L.G."/>
            <person name="Nelson M.N."/>
            <person name="Garg G."/>
            <person name="Atkins C.A."/>
            <person name="Bayer P.E."/>
            <person name="Bravo A."/>
            <person name="Bringans S."/>
            <person name="Cannon S."/>
            <person name="Edwards D."/>
            <person name="Foley R."/>
            <person name="Gao L.L."/>
            <person name="Harrison M.J."/>
            <person name="Huang W."/>
            <person name="Hurgobin B."/>
            <person name="Li S."/>
            <person name="Liu C.W."/>
            <person name="McGrath A."/>
            <person name="Morahan G."/>
            <person name="Murray J."/>
            <person name="Weller J."/>
            <person name="Jian J."/>
            <person name="Singh K.B."/>
        </authorList>
    </citation>
    <scope>NUCLEOTIDE SEQUENCE [LARGE SCALE GENOMIC DNA]</scope>
    <source>
        <strain evidence="7">cv. Tanjil</strain>
        <tissue evidence="6">Whole plant</tissue>
    </source>
</reference>
<gene>
    <name evidence="6" type="ORF">TanjilG_27379</name>
</gene>
<dbReference type="Gramene" id="OIW21016">
    <property type="protein sequence ID" value="OIW21016"/>
    <property type="gene ID" value="TanjilG_27379"/>
</dbReference>
<proteinExistence type="predicted"/>
<dbReference type="Pfam" id="PF03124">
    <property type="entry name" value="EXS"/>
    <property type="match status" value="1"/>
</dbReference>
<evidence type="ECO:0000256" key="3">
    <source>
        <dbReference type="ARBA" id="ARBA00022989"/>
    </source>
</evidence>
<comment type="caution">
    <text evidence="6">The sequence shown here is derived from an EMBL/GenBank/DDBJ whole genome shotgun (WGS) entry which is preliminary data.</text>
</comment>
<dbReference type="InterPro" id="IPR004342">
    <property type="entry name" value="EXS_C"/>
</dbReference>
<dbReference type="GO" id="GO:0006817">
    <property type="term" value="P:phosphate ion transport"/>
    <property type="evidence" value="ECO:0007669"/>
    <property type="project" value="TreeGrafter"/>
</dbReference>
<sequence length="266" mass="31183">MLQIPSRGATKACMKMVGDSYIGSSDEVVIAISFFPLNIIYRRSRVFFLTCLFHVVCAPLYKVTLLDFFLADQFTSQGVALRSFVFYICYYDWGDIQHRQSTCSSSKIFKTITFIVPVIPFWFRFLQWLGRLFEEKDTLQAYNLSKYLLTIVAICLRTSYSLNNGMTWKVLCWVFSICTEMFSIYWDLVIDWGLVQRHSENRSLRDKLIIPHRSVYFAAMVVDALLRFAWLQTILNLNVPFLHKQSIITIAASLEIIRRGIWNFFR</sequence>
<keyword evidence="2" id="KW-0812">Transmembrane</keyword>